<comment type="caution">
    <text evidence="2">The sequence shown here is derived from an EMBL/GenBank/DDBJ whole genome shotgun (WGS) entry which is preliminary data.</text>
</comment>
<dbReference type="Proteomes" id="UP001213799">
    <property type="component" value="Unassembled WGS sequence"/>
</dbReference>
<keyword evidence="3" id="KW-1185">Reference proteome</keyword>
<gene>
    <name evidence="2" type="ORF">N7537_011924</name>
</gene>
<name>A0AAD6GS74_9EURO</name>
<organism evidence="2 3">
    <name type="scientific">Penicillium hordei</name>
    <dbReference type="NCBI Taxonomy" id="40994"/>
    <lineage>
        <taxon>Eukaryota</taxon>
        <taxon>Fungi</taxon>
        <taxon>Dikarya</taxon>
        <taxon>Ascomycota</taxon>
        <taxon>Pezizomycotina</taxon>
        <taxon>Eurotiomycetes</taxon>
        <taxon>Eurotiomycetidae</taxon>
        <taxon>Eurotiales</taxon>
        <taxon>Aspergillaceae</taxon>
        <taxon>Penicillium</taxon>
    </lineage>
</organism>
<proteinExistence type="predicted"/>
<evidence type="ECO:0000313" key="2">
    <source>
        <dbReference type="EMBL" id="KAJ5589246.1"/>
    </source>
</evidence>
<protein>
    <submittedName>
        <fullName evidence="2">Uncharacterized protein</fullName>
    </submittedName>
</protein>
<reference evidence="2" key="2">
    <citation type="submission" date="2023-01" db="EMBL/GenBank/DDBJ databases">
        <authorList>
            <person name="Petersen C."/>
        </authorList>
    </citation>
    <scope>NUCLEOTIDE SEQUENCE</scope>
    <source>
        <strain evidence="2">IBT 12815</strain>
    </source>
</reference>
<accession>A0AAD6GS74</accession>
<dbReference type="EMBL" id="JAQJAE010000006">
    <property type="protein sequence ID" value="KAJ5589246.1"/>
    <property type="molecule type" value="Genomic_DNA"/>
</dbReference>
<feature type="compositionally biased region" description="Basic and acidic residues" evidence="1">
    <location>
        <begin position="25"/>
        <end position="44"/>
    </location>
</feature>
<evidence type="ECO:0000313" key="3">
    <source>
        <dbReference type="Proteomes" id="UP001213799"/>
    </source>
</evidence>
<dbReference type="GeneID" id="81593220"/>
<reference evidence="2" key="1">
    <citation type="journal article" date="2023" name="IMA Fungus">
        <title>Comparative genomic study of the Penicillium genus elucidates a diverse pangenome and 15 lateral gene transfer events.</title>
        <authorList>
            <person name="Petersen C."/>
            <person name="Sorensen T."/>
            <person name="Nielsen M.R."/>
            <person name="Sondergaard T.E."/>
            <person name="Sorensen J.L."/>
            <person name="Fitzpatrick D.A."/>
            <person name="Frisvad J.C."/>
            <person name="Nielsen K.L."/>
        </authorList>
    </citation>
    <scope>NUCLEOTIDE SEQUENCE</scope>
    <source>
        <strain evidence="2">IBT 12815</strain>
    </source>
</reference>
<dbReference type="AlphaFoldDB" id="A0AAD6GS74"/>
<evidence type="ECO:0000256" key="1">
    <source>
        <dbReference type="SAM" id="MobiDB-lite"/>
    </source>
</evidence>
<dbReference type="RefSeq" id="XP_056748265.1">
    <property type="nucleotide sequence ID" value="XM_056902978.1"/>
</dbReference>
<sequence length="69" mass="7816">MRIPRKGSKEDRQPSCPHGPTTARTYEESLDKTGHTTPPSDKKPSARATRFLPDEAELLIELKEKRSLQ</sequence>
<feature type="region of interest" description="Disordered" evidence="1">
    <location>
        <begin position="1"/>
        <end position="52"/>
    </location>
</feature>